<feature type="transmembrane region" description="Helical" evidence="10">
    <location>
        <begin position="227"/>
        <end position="245"/>
    </location>
</feature>
<dbReference type="InterPro" id="IPR003439">
    <property type="entry name" value="ABC_transporter-like_ATP-bd"/>
</dbReference>
<feature type="transmembrane region" description="Helical" evidence="10">
    <location>
        <begin position="1106"/>
        <end position="1127"/>
    </location>
</feature>
<dbReference type="PROSITE" id="PS50893">
    <property type="entry name" value="ABC_TRANSPORTER_2"/>
    <property type="match status" value="2"/>
</dbReference>
<evidence type="ECO:0000256" key="3">
    <source>
        <dbReference type="ARBA" id="ARBA00022448"/>
    </source>
</evidence>
<evidence type="ECO:0000256" key="2">
    <source>
        <dbReference type="ARBA" id="ARBA00009726"/>
    </source>
</evidence>
<dbReference type="FunFam" id="3.40.50.300:FF:000997">
    <property type="entry name" value="Multidrug resistance-associated protein 1"/>
    <property type="match status" value="1"/>
</dbReference>
<dbReference type="GO" id="GO:0016887">
    <property type="term" value="F:ATP hydrolysis activity"/>
    <property type="evidence" value="ECO:0007669"/>
    <property type="project" value="InterPro"/>
</dbReference>
<evidence type="ECO:0000256" key="1">
    <source>
        <dbReference type="ARBA" id="ARBA00004128"/>
    </source>
</evidence>
<keyword evidence="8 10" id="KW-1133">Transmembrane helix</keyword>
<keyword evidence="4 10" id="KW-0812">Transmembrane</keyword>
<keyword evidence="9 10" id="KW-0472">Membrane</keyword>
<dbReference type="PROSITE" id="PS50929">
    <property type="entry name" value="ABC_TM1F"/>
    <property type="match status" value="2"/>
</dbReference>
<dbReference type="CDD" id="cd03250">
    <property type="entry name" value="ABCC_MRP_domain1"/>
    <property type="match status" value="1"/>
</dbReference>
<comment type="caution">
    <text evidence="14">The sequence shown here is derived from an EMBL/GenBank/DDBJ whole genome shotgun (WGS) entry which is preliminary data.</text>
</comment>
<organism evidence="14 15">
    <name type="scientific">Lymnaea stagnalis</name>
    <name type="common">Great pond snail</name>
    <name type="synonym">Helix stagnalis</name>
    <dbReference type="NCBI Taxonomy" id="6523"/>
    <lineage>
        <taxon>Eukaryota</taxon>
        <taxon>Metazoa</taxon>
        <taxon>Spiralia</taxon>
        <taxon>Lophotrochozoa</taxon>
        <taxon>Mollusca</taxon>
        <taxon>Gastropoda</taxon>
        <taxon>Heterobranchia</taxon>
        <taxon>Euthyneura</taxon>
        <taxon>Panpulmonata</taxon>
        <taxon>Hygrophila</taxon>
        <taxon>Lymnaeoidea</taxon>
        <taxon>Lymnaeidae</taxon>
        <taxon>Lymnaea</taxon>
    </lineage>
</organism>
<dbReference type="InterPro" id="IPR036640">
    <property type="entry name" value="ABC1_TM_sf"/>
</dbReference>
<comment type="similarity">
    <text evidence="2">Belongs to the ABC transporter superfamily. ABCC family. Conjugate transporter (TC 3.A.1.208) subfamily.</text>
</comment>
<evidence type="ECO:0000256" key="6">
    <source>
        <dbReference type="ARBA" id="ARBA00022741"/>
    </source>
</evidence>
<evidence type="ECO:0000313" key="15">
    <source>
        <dbReference type="Proteomes" id="UP001497497"/>
    </source>
</evidence>
<dbReference type="EMBL" id="CAXITT010000113">
    <property type="protein sequence ID" value="CAL1532286.1"/>
    <property type="molecule type" value="Genomic_DNA"/>
</dbReference>
<dbReference type="InterPro" id="IPR003593">
    <property type="entry name" value="AAA+_ATPase"/>
</dbReference>
<keyword evidence="15" id="KW-1185">Reference proteome</keyword>
<feature type="transmembrane region" description="Helical" evidence="10">
    <location>
        <begin position="921"/>
        <end position="945"/>
    </location>
</feature>
<dbReference type="FunFam" id="1.20.1560.10:FF:000006">
    <property type="entry name" value="ATP-binding cassette, sub-family C (CFTR/MRP), member 9"/>
    <property type="match status" value="1"/>
</dbReference>
<gene>
    <name evidence="14" type="ORF">GSLYS_00006365001</name>
</gene>
<feature type="transmembrane region" description="Helical" evidence="10">
    <location>
        <begin position="490"/>
        <end position="513"/>
    </location>
</feature>
<dbReference type="PROSITE" id="PS00211">
    <property type="entry name" value="ABC_TRANSPORTER_1"/>
    <property type="match status" value="2"/>
</dbReference>
<dbReference type="PANTHER" id="PTHR24223">
    <property type="entry name" value="ATP-BINDING CASSETTE SUB-FAMILY C"/>
    <property type="match status" value="1"/>
</dbReference>
<feature type="signal peptide" evidence="11">
    <location>
        <begin position="1"/>
        <end position="22"/>
    </location>
</feature>
<feature type="transmembrane region" description="Helical" evidence="10">
    <location>
        <begin position="1134"/>
        <end position="1154"/>
    </location>
</feature>
<dbReference type="InterPro" id="IPR027417">
    <property type="entry name" value="P-loop_NTPase"/>
</dbReference>
<dbReference type="FunFam" id="1.20.1560.10:FF:000013">
    <property type="entry name" value="ABC transporter C family member 2"/>
    <property type="match status" value="1"/>
</dbReference>
<dbReference type="FunFam" id="3.40.50.300:FF:000074">
    <property type="entry name" value="Multidrug resistance-associated protein 5 isoform 1"/>
    <property type="match status" value="1"/>
</dbReference>
<sequence>MKQQSTFFLLAVTYILFKQDQALEVWQNWGWYDVFFRICSCVLLLSLLNREESNGYITLICFVFFWKNMFSSYFEISTKGSNGEQEESLQHFYVLLLSCVFFVGVHLFSWLKKTSASKKQNVSKIYQFSHPEDGNSILSHLLMKWVLQIIWTGFLKNKLQESDVPDINVQDKCQNIYPAFSLAFRAEEQKCELEIVEQKKSNGLIKINWSNNEKISRGEAKHKKPNILLVLIKIFGLKYFTLQTLKCILDFRFFLNPLLLEALMKHIQQRSTEPAWKGYTIVLAMFFSSFITTALNGNLWVRIQRLSKQTNMILKLAIFNKSLTASNERKTTGELLSLLTEDCDKIVNAANNGHFIILTPIQVSLCLYMLYIQLGGATFVGMAIMLLLIPLNAWAGRKLKSLEQDRNSVKDVRVKIMNEVLGGIKVLKLYAWEKSFVDKVLAVRDREITIIKRISFYHGYIDLIFRAIPFMVRIAGFGVFLILGGQLDPAKAFVVTSLFAILNGPFSMMSLVFQDFVQASVAIQRLNSFFSNIDITQHVTETDINTCTSNNIDIIQHVTETNTCTSTMQSDLAIQIKHGTFSYERSHKNSNLQNVNLTVRRGKFVAIIGMVGAGKSSILSAILGEMEKCDGTVSVHGSTALVSQDAWIQNASMRDNILFGSEFDGLKYNKVIEACALRDDLSILPGSDSTEIGERGVNLSGGQKQRVSLARAVYHDADIYLLDDPLSSVDAHVGKHIFNQVLGRDGLLKDKTRILVTHGIQWLPYVDEILVMKDGKLSETVTYKQLLAKNGQLVAFLRESTRTETEENRKLADHIKKDLFSNGTVHKIDHIEKSIGENNNCISVEGKLMEEETAKGDTSWELYAEYLKSVGVKSVFLFIIVLILLVISRDFKDLWLGKWTEDILLKNTTLSHNPDDKSSTFINLTVFGLSGGLEIVLAFMFLTLVQSKALEAAGRLHNKLLTNIMRAPMSFFESTPAAHIINRFSKDMHSLDGLGPCLDQYMQLVGNILLRFLLVIIMTPGLTFFLGLVTMIFLFIQKMYVSSARQLRLFSSKSTSPISAHFKETLEGVVTIRAFKSQKRFSKKMEQLLETHLKFDLMETFVCTCFGIHIALVSSLIGLASGLVVLWDSSISSSMAGLTFMYSSSIVMFLGRFMQHAAVTEQEIVSLENIIDYSRKPTEAAWEIPGSAPLAEWPQYGQVTFDHYKTRYREGLDLVLNDITCNIRSGEKVGIVGRTGAGKSSLIMALFRLLEASAGDIIIDGCRISKIGLHDLRRKITILPQDPVLFSDSLRMNLDPFKEKTDADLMEALKHAHLHSFVSRLPRQLDFCCGEGGKNLSVGQRQLVCLARTFLRKTKILVLDEATAAVDVETDELIQKTICREFKDCTVLTIAHRLNTIIDYDRILVLDHGCVKEFDSPRRLLADNNSMFYSMARDSKLI</sequence>
<feature type="chain" id="PRO_5043393652" evidence="11">
    <location>
        <begin position="23"/>
        <end position="1438"/>
    </location>
</feature>
<keyword evidence="3" id="KW-0813">Transport</keyword>
<dbReference type="GO" id="GO:0140359">
    <property type="term" value="F:ABC-type transporter activity"/>
    <property type="evidence" value="ECO:0007669"/>
    <property type="project" value="InterPro"/>
</dbReference>
<dbReference type="Pfam" id="PF00005">
    <property type="entry name" value="ABC_tran"/>
    <property type="match status" value="2"/>
</dbReference>
<evidence type="ECO:0000256" key="5">
    <source>
        <dbReference type="ARBA" id="ARBA00022737"/>
    </source>
</evidence>
<evidence type="ECO:0000256" key="9">
    <source>
        <dbReference type="ARBA" id="ARBA00023136"/>
    </source>
</evidence>
<dbReference type="CDD" id="cd03244">
    <property type="entry name" value="ABCC_MRP_domain2"/>
    <property type="match status" value="1"/>
</dbReference>
<evidence type="ECO:0000256" key="8">
    <source>
        <dbReference type="ARBA" id="ARBA00022989"/>
    </source>
</evidence>
<keyword evidence="5" id="KW-0677">Repeat</keyword>
<dbReference type="Gene3D" id="1.20.1560.10">
    <property type="entry name" value="ABC transporter type 1, transmembrane domain"/>
    <property type="match status" value="2"/>
</dbReference>
<evidence type="ECO:0000256" key="7">
    <source>
        <dbReference type="ARBA" id="ARBA00022840"/>
    </source>
</evidence>
<evidence type="ECO:0000259" key="13">
    <source>
        <dbReference type="PROSITE" id="PS50929"/>
    </source>
</evidence>
<dbReference type="SUPFAM" id="SSF90123">
    <property type="entry name" value="ABC transporter transmembrane region"/>
    <property type="match status" value="2"/>
</dbReference>
<evidence type="ECO:0000259" key="12">
    <source>
        <dbReference type="PROSITE" id="PS50893"/>
    </source>
</evidence>
<feature type="transmembrane region" description="Helical" evidence="10">
    <location>
        <begin position="870"/>
        <end position="888"/>
    </location>
</feature>
<dbReference type="PANTHER" id="PTHR24223:SF443">
    <property type="entry name" value="MULTIDRUG-RESISTANCE LIKE PROTEIN 1, ISOFORM I"/>
    <property type="match status" value="1"/>
</dbReference>
<dbReference type="InterPro" id="IPR017871">
    <property type="entry name" value="ABC_transporter-like_CS"/>
</dbReference>
<dbReference type="InterPro" id="IPR050173">
    <property type="entry name" value="ABC_transporter_C-like"/>
</dbReference>
<feature type="transmembrane region" description="Helical" evidence="10">
    <location>
        <begin position="93"/>
        <end position="111"/>
    </location>
</feature>
<feature type="transmembrane region" description="Helical" evidence="10">
    <location>
        <begin position="55"/>
        <end position="73"/>
    </location>
</feature>
<dbReference type="SUPFAM" id="SSF52540">
    <property type="entry name" value="P-loop containing nucleoside triphosphate hydrolases"/>
    <property type="match status" value="2"/>
</dbReference>
<accession>A0AAV2HG54</accession>
<dbReference type="Pfam" id="PF00664">
    <property type="entry name" value="ABC_membrane"/>
    <property type="match status" value="2"/>
</dbReference>
<evidence type="ECO:0000256" key="10">
    <source>
        <dbReference type="SAM" id="Phobius"/>
    </source>
</evidence>
<dbReference type="GO" id="GO:0005524">
    <property type="term" value="F:ATP binding"/>
    <property type="evidence" value="ECO:0007669"/>
    <property type="project" value="UniProtKB-KW"/>
</dbReference>
<keyword evidence="6" id="KW-0547">Nucleotide-binding</keyword>
<comment type="subcellular location">
    <subcellularLocation>
        <location evidence="1">Vacuole membrane</location>
        <topology evidence="1">Multi-pass membrane protein</topology>
    </subcellularLocation>
</comment>
<keyword evidence="7" id="KW-0067">ATP-binding</keyword>
<dbReference type="GO" id="GO:0005774">
    <property type="term" value="C:vacuolar membrane"/>
    <property type="evidence" value="ECO:0007669"/>
    <property type="project" value="UniProtKB-SubCell"/>
</dbReference>
<dbReference type="CDD" id="cd18580">
    <property type="entry name" value="ABC_6TM_ABCC_D2"/>
    <property type="match status" value="1"/>
</dbReference>
<dbReference type="Gene3D" id="3.40.50.300">
    <property type="entry name" value="P-loop containing nucleotide triphosphate hydrolases"/>
    <property type="match status" value="2"/>
</dbReference>
<feature type="domain" description="ABC transporter" evidence="12">
    <location>
        <begin position="574"/>
        <end position="799"/>
    </location>
</feature>
<feature type="domain" description="ABC transmembrane type-1" evidence="13">
    <location>
        <begin position="254"/>
        <end position="518"/>
    </location>
</feature>
<dbReference type="Proteomes" id="UP001497497">
    <property type="component" value="Unassembled WGS sequence"/>
</dbReference>
<name>A0AAV2HG54_LYMST</name>
<feature type="domain" description="ABC transmembrane type-1" evidence="13">
    <location>
        <begin position="894"/>
        <end position="1162"/>
    </location>
</feature>
<feature type="transmembrane region" description="Helical" evidence="10">
    <location>
        <begin position="463"/>
        <end position="484"/>
    </location>
</feature>
<feature type="domain" description="ABC transporter" evidence="12">
    <location>
        <begin position="1199"/>
        <end position="1433"/>
    </location>
</feature>
<dbReference type="InterPro" id="IPR044726">
    <property type="entry name" value="ABCC_6TM_D2"/>
</dbReference>
<dbReference type="SMART" id="SM00382">
    <property type="entry name" value="AAA"/>
    <property type="match status" value="2"/>
</dbReference>
<protein>
    <submittedName>
        <fullName evidence="14">Uncharacterized protein</fullName>
    </submittedName>
</protein>
<evidence type="ECO:0000256" key="4">
    <source>
        <dbReference type="ARBA" id="ARBA00022692"/>
    </source>
</evidence>
<feature type="transmembrane region" description="Helical" evidence="10">
    <location>
        <begin position="279"/>
        <end position="301"/>
    </location>
</feature>
<feature type="transmembrane region" description="Helical" evidence="10">
    <location>
        <begin position="32"/>
        <end position="48"/>
    </location>
</feature>
<feature type="transmembrane region" description="Helical" evidence="10">
    <location>
        <begin position="1012"/>
        <end position="1036"/>
    </location>
</feature>
<evidence type="ECO:0000256" key="11">
    <source>
        <dbReference type="SAM" id="SignalP"/>
    </source>
</evidence>
<keyword evidence="11" id="KW-0732">Signal</keyword>
<proteinExistence type="inferred from homology"/>
<feature type="transmembrane region" description="Helical" evidence="10">
    <location>
        <begin position="378"/>
        <end position="396"/>
    </location>
</feature>
<dbReference type="InterPro" id="IPR011527">
    <property type="entry name" value="ABC1_TM_dom"/>
</dbReference>
<evidence type="ECO:0000313" key="14">
    <source>
        <dbReference type="EMBL" id="CAL1532286.1"/>
    </source>
</evidence>
<reference evidence="14 15" key="1">
    <citation type="submission" date="2024-04" db="EMBL/GenBank/DDBJ databases">
        <authorList>
            <consortium name="Genoscope - CEA"/>
            <person name="William W."/>
        </authorList>
    </citation>
    <scope>NUCLEOTIDE SEQUENCE [LARGE SCALE GENOMIC DNA]</scope>
</reference>